<reference evidence="1" key="1">
    <citation type="submission" date="2005-08" db="EMBL/GenBank/DDBJ databases">
        <title>Complete sequence of chromosome 2 of Ralstonia eutropha JMP134.</title>
        <authorList>
            <person name="Copeland A."/>
            <person name="Lucas S."/>
            <person name="Lapidus A."/>
            <person name="Barry K."/>
            <person name="Detter J.C."/>
            <person name="Glavina T."/>
            <person name="Hammon N."/>
            <person name="Israni S."/>
            <person name="Pitluck S."/>
            <person name="Goltsman E."/>
            <person name="Martinez M."/>
            <person name="Schmutz J."/>
            <person name="Larimer F."/>
            <person name="Land M."/>
            <person name="Lykidis A."/>
            <person name="Richardson P."/>
        </authorList>
    </citation>
    <scope>NUCLEOTIDE SEQUENCE [LARGE SCALE GENOMIC DNA]</scope>
    <source>
        <strain evidence="1">JMP134</strain>
    </source>
</reference>
<organism evidence="1">
    <name type="scientific">Cupriavidus pinatubonensis (strain JMP 134 / LMG 1197)</name>
    <name type="common">Cupriavidus necator (strain JMP 134)</name>
    <dbReference type="NCBI Taxonomy" id="264198"/>
    <lineage>
        <taxon>Bacteria</taxon>
        <taxon>Pseudomonadati</taxon>
        <taxon>Pseudomonadota</taxon>
        <taxon>Betaproteobacteria</taxon>
        <taxon>Burkholderiales</taxon>
        <taxon>Burkholderiaceae</taxon>
        <taxon>Cupriavidus</taxon>
    </lineage>
</organism>
<dbReference type="HOGENOM" id="CLU_130830_0_0_4"/>
<dbReference type="OrthoDB" id="8665408at2"/>
<dbReference type="STRING" id="264198.Reut_B4389"/>
<accession>Q46SZ3</accession>
<name>Q46SZ3_CUPPJ</name>
<gene>
    <name evidence="1" type="ordered locus">Reut_B4389</name>
</gene>
<dbReference type="AlphaFoldDB" id="Q46SZ3"/>
<evidence type="ECO:0000313" key="1">
    <source>
        <dbReference type="EMBL" id="AAZ63741.1"/>
    </source>
</evidence>
<protein>
    <submittedName>
        <fullName evidence="1">Uncharacterized protein</fullName>
    </submittedName>
</protein>
<proteinExistence type="predicted"/>
<dbReference type="KEGG" id="reu:Reut_B4389"/>
<dbReference type="eggNOG" id="ENOG5031DUE">
    <property type="taxonomic scope" value="Bacteria"/>
</dbReference>
<dbReference type="EMBL" id="CP000091">
    <property type="protein sequence ID" value="AAZ63741.1"/>
    <property type="molecule type" value="Genomic_DNA"/>
</dbReference>
<sequence length="155" mass="16751">MSSRFADAESARRAVALALPMLTASLADRDVGESRCMHIVVMDPCRPCGASTFEEAILYEHSLPSRDRWDADYAYYAREKARVAWRTGIDSGIVATQSPHRFVAGDILLAGGIVLDGIVVAVSGANGWYDEAFARCVAALLRAAAIGRMEASRKT</sequence>